<protein>
    <submittedName>
        <fullName evidence="2">Uncharacterized protein</fullName>
    </submittedName>
</protein>
<keyword evidence="1" id="KW-1133">Transmembrane helix</keyword>
<dbReference type="PANTHER" id="PTHR36195:SF6">
    <property type="entry name" value="SECRETED THAUMATIN-LIKE PROTEIN CALA"/>
    <property type="match status" value="1"/>
</dbReference>
<keyword evidence="3" id="KW-1185">Reference proteome</keyword>
<accession>A0A9P3ET55</accession>
<comment type="caution">
    <text evidence="2">The sequence shown here is derived from an EMBL/GenBank/DDBJ whole genome shotgun (WGS) entry which is preliminary data.</text>
</comment>
<dbReference type="AlphaFoldDB" id="A0A9P3ET55"/>
<name>A0A9P3ET55_9EURO</name>
<dbReference type="PANTHER" id="PTHR36195">
    <property type="entry name" value="DOMAIN PROTEIN, PUTATIVE (AFU_ORTHOLOGUE AFUA_5G01990)-RELATED-RELATED"/>
    <property type="match status" value="1"/>
</dbReference>
<evidence type="ECO:0000256" key="1">
    <source>
        <dbReference type="SAM" id="Phobius"/>
    </source>
</evidence>
<keyword evidence="1" id="KW-0812">Transmembrane</keyword>
<keyword evidence="1" id="KW-0472">Membrane</keyword>
<dbReference type="OrthoDB" id="5144514at2759"/>
<evidence type="ECO:0000313" key="2">
    <source>
        <dbReference type="EMBL" id="GIJ86979.1"/>
    </source>
</evidence>
<feature type="transmembrane region" description="Helical" evidence="1">
    <location>
        <begin position="20"/>
        <end position="37"/>
    </location>
</feature>
<organism evidence="2 3">
    <name type="scientific">Aspergillus pseudoviridinutans</name>
    <dbReference type="NCBI Taxonomy" id="1517512"/>
    <lineage>
        <taxon>Eukaryota</taxon>
        <taxon>Fungi</taxon>
        <taxon>Dikarya</taxon>
        <taxon>Ascomycota</taxon>
        <taxon>Pezizomycotina</taxon>
        <taxon>Eurotiomycetes</taxon>
        <taxon>Eurotiomycetidae</taxon>
        <taxon>Eurotiales</taxon>
        <taxon>Aspergillaceae</taxon>
        <taxon>Aspergillus</taxon>
        <taxon>Aspergillus subgen. Fumigati</taxon>
    </lineage>
</organism>
<dbReference type="InterPro" id="IPR006771">
    <property type="entry name" value="CetA-like"/>
</dbReference>
<dbReference type="GeneID" id="67004489"/>
<dbReference type="RefSeq" id="XP_043157725.1">
    <property type="nucleotide sequence ID" value="XM_043301790.1"/>
</dbReference>
<gene>
    <name evidence="2" type="ORF">Asppvi_005878</name>
</gene>
<dbReference type="Pfam" id="PF04681">
    <property type="entry name" value="Bys1"/>
    <property type="match status" value="1"/>
</dbReference>
<proteinExistence type="predicted"/>
<dbReference type="EMBL" id="BHVY01000004">
    <property type="protein sequence ID" value="GIJ86979.1"/>
    <property type="molecule type" value="Genomic_DNA"/>
</dbReference>
<sequence length="189" mass="20721">MLEQPNEGSCDGLERMAEHTMMIFIIVALSALTVTLTQPIRRPPWHGAVSIVNYLSTNLYVRSVSVEDGPLHILPANGGRYNETWRPNVNSTGVSIKIATSTDMTDVLQFEYSAIDPTIYWDVSCINLSNGSRLIAEGFTAIASDKNCQPVVCDRGDGDCPDVYHEPDDNYAIRGCPINTTIVMQIGSP</sequence>
<evidence type="ECO:0000313" key="3">
    <source>
        <dbReference type="Proteomes" id="UP001043456"/>
    </source>
</evidence>
<dbReference type="Proteomes" id="UP001043456">
    <property type="component" value="Unassembled WGS sequence"/>
</dbReference>
<reference evidence="2 3" key="1">
    <citation type="submission" date="2018-10" db="EMBL/GenBank/DDBJ databases">
        <title>Pan-genome distribution and transcriptional activeness of fungal secondary metabolism genes in Aspergillus section Fumigati.</title>
        <authorList>
            <person name="Takahashi H."/>
            <person name="Umemura M."/>
            <person name="Ninomiya A."/>
            <person name="Kusuya Y."/>
            <person name="Urayama S."/>
            <person name="Shimizu M."/>
            <person name="Watanabe A."/>
            <person name="Kamei K."/>
            <person name="Yaguchi T."/>
            <person name="Hagiwara D."/>
        </authorList>
    </citation>
    <scope>NUCLEOTIDE SEQUENCE [LARGE SCALE GENOMIC DNA]</scope>
    <source>
        <strain evidence="2 3">IFM 55266</strain>
    </source>
</reference>